<comment type="caution">
    <text evidence="5">The sequence shown here is derived from an EMBL/GenBank/DDBJ whole genome shotgun (WGS) entry which is preliminary data.</text>
</comment>
<dbReference type="Proteomes" id="UP000605897">
    <property type="component" value="Unassembled WGS sequence"/>
</dbReference>
<dbReference type="InterPro" id="IPR044946">
    <property type="entry name" value="Restrct_endonuc_typeI_TRD_sf"/>
</dbReference>
<dbReference type="RefSeq" id="WP_191244240.1">
    <property type="nucleotide sequence ID" value="NZ_BNAU01000002.1"/>
</dbReference>
<keyword evidence="3" id="KW-0238">DNA-binding</keyword>
<evidence type="ECO:0000313" key="6">
    <source>
        <dbReference type="Proteomes" id="UP000605897"/>
    </source>
</evidence>
<organism evidence="5 6">
    <name type="scientific">Amycolatopsis deserti</name>
    <dbReference type="NCBI Taxonomy" id="185696"/>
    <lineage>
        <taxon>Bacteria</taxon>
        <taxon>Bacillati</taxon>
        <taxon>Actinomycetota</taxon>
        <taxon>Actinomycetes</taxon>
        <taxon>Pseudonocardiales</taxon>
        <taxon>Pseudonocardiaceae</taxon>
        <taxon>Amycolatopsis</taxon>
    </lineage>
</organism>
<accession>A0ABQ3IQU3</accession>
<dbReference type="CDD" id="cd17516">
    <property type="entry name" value="RMtype1_S_HinAWORF1578P-TRD2-CR2_like"/>
    <property type="match status" value="1"/>
</dbReference>
<reference evidence="6" key="1">
    <citation type="journal article" date="2019" name="Int. J. Syst. Evol. Microbiol.">
        <title>The Global Catalogue of Microorganisms (GCM) 10K type strain sequencing project: providing services to taxonomists for standard genome sequencing and annotation.</title>
        <authorList>
            <consortium name="The Broad Institute Genomics Platform"/>
            <consortium name="The Broad Institute Genome Sequencing Center for Infectious Disease"/>
            <person name="Wu L."/>
            <person name="Ma J."/>
        </authorList>
    </citation>
    <scope>NUCLEOTIDE SEQUENCE [LARGE SCALE GENOMIC DNA]</scope>
    <source>
        <strain evidence="6">CGMCC 4.7677</strain>
    </source>
</reference>
<dbReference type="EMBL" id="BNAU01000002">
    <property type="protein sequence ID" value="GHE88114.1"/>
    <property type="molecule type" value="Genomic_DNA"/>
</dbReference>
<dbReference type="InterPro" id="IPR052021">
    <property type="entry name" value="Type-I_RS_S_subunit"/>
</dbReference>
<gene>
    <name evidence="5" type="ORF">GCM10017786_20090</name>
</gene>
<evidence type="ECO:0000259" key="4">
    <source>
        <dbReference type="Pfam" id="PF01420"/>
    </source>
</evidence>
<name>A0ABQ3IQU3_9PSEU</name>
<evidence type="ECO:0000256" key="3">
    <source>
        <dbReference type="ARBA" id="ARBA00023125"/>
    </source>
</evidence>
<keyword evidence="2" id="KW-0680">Restriction system</keyword>
<proteinExistence type="inferred from homology"/>
<sequence length="385" mass="42498">MSEWKDQILGDLAEIITGATPKATETDSWGDEIDFITPTDQRNNSREAFPQRRLSQIGAKRLYKRLVPAQSTNLTCIGSTIGKVSMAAREAVTNQQINSLIARQGVADPTFLYYLIKNWSSTLRIEASGSATPIINKSVLARYKFKVPGLQWQRAIGDILGTLDDKIAANEQLIAKADDLASVKWILACRSGSTVPLSSLARFVNGKAFTKDASGAGRVVIRIAELNSGIGASTVYNDIEVPEDHLARPGDLLFSWSGSLTVARWFREEAIVNQHIFKVIPTGNLPIWLVNHALRDKLQEFKAIAADKATTMGHIQRRHLDEPVTIPESEQIGRFDGLMSALWERALAAEQENLQLESTRDQLLPLLMSGKVRVRDAEKVVEGVV</sequence>
<evidence type="ECO:0000256" key="2">
    <source>
        <dbReference type="ARBA" id="ARBA00022747"/>
    </source>
</evidence>
<protein>
    <recommendedName>
        <fullName evidence="4">Type I restriction modification DNA specificity domain-containing protein</fullName>
    </recommendedName>
</protein>
<dbReference type="PANTHER" id="PTHR30408:SF12">
    <property type="entry name" value="TYPE I RESTRICTION ENZYME MJAVIII SPECIFICITY SUBUNIT"/>
    <property type="match status" value="1"/>
</dbReference>
<keyword evidence="6" id="KW-1185">Reference proteome</keyword>
<dbReference type="Gene3D" id="3.90.220.20">
    <property type="entry name" value="DNA methylase specificity domains"/>
    <property type="match status" value="2"/>
</dbReference>
<dbReference type="InterPro" id="IPR000055">
    <property type="entry name" value="Restrct_endonuc_typeI_TRD"/>
</dbReference>
<evidence type="ECO:0000313" key="5">
    <source>
        <dbReference type="EMBL" id="GHE88114.1"/>
    </source>
</evidence>
<dbReference type="Pfam" id="PF01420">
    <property type="entry name" value="Methylase_S"/>
    <property type="match status" value="1"/>
</dbReference>
<comment type="similarity">
    <text evidence="1">Belongs to the type-I restriction system S methylase family.</text>
</comment>
<dbReference type="PANTHER" id="PTHR30408">
    <property type="entry name" value="TYPE-1 RESTRICTION ENZYME ECOKI SPECIFICITY PROTEIN"/>
    <property type="match status" value="1"/>
</dbReference>
<feature type="domain" description="Type I restriction modification DNA specificity" evidence="4">
    <location>
        <begin position="1"/>
        <end position="176"/>
    </location>
</feature>
<dbReference type="SUPFAM" id="SSF116734">
    <property type="entry name" value="DNA methylase specificity domain"/>
    <property type="match status" value="2"/>
</dbReference>
<evidence type="ECO:0000256" key="1">
    <source>
        <dbReference type="ARBA" id="ARBA00010923"/>
    </source>
</evidence>